<dbReference type="SUPFAM" id="SSF48264">
    <property type="entry name" value="Cytochrome P450"/>
    <property type="match status" value="1"/>
</dbReference>
<comment type="similarity">
    <text evidence="3 13">Belongs to the cytochrome P450 family.</text>
</comment>
<dbReference type="GO" id="GO:0005506">
    <property type="term" value="F:iron ion binding"/>
    <property type="evidence" value="ECO:0007669"/>
    <property type="project" value="InterPro"/>
</dbReference>
<evidence type="ECO:0000256" key="12">
    <source>
        <dbReference type="PIRSR" id="PIRSR602403-1"/>
    </source>
</evidence>
<dbReference type="Proteomes" id="UP001370490">
    <property type="component" value="Unassembled WGS sequence"/>
</dbReference>
<dbReference type="InterPro" id="IPR001128">
    <property type="entry name" value="Cyt_P450"/>
</dbReference>
<dbReference type="InterPro" id="IPR002403">
    <property type="entry name" value="Cyt_P450_E_grp-IV"/>
</dbReference>
<dbReference type="GO" id="GO:0010268">
    <property type="term" value="P:brassinosteroid homeostasis"/>
    <property type="evidence" value="ECO:0007669"/>
    <property type="project" value="TreeGrafter"/>
</dbReference>
<keyword evidence="4 12" id="KW-0349">Heme</keyword>
<reference evidence="15 16" key="1">
    <citation type="submission" date="2023-12" db="EMBL/GenBank/DDBJ databases">
        <title>A high-quality genome assembly for Dillenia turbinata (Dilleniales).</title>
        <authorList>
            <person name="Chanderbali A."/>
        </authorList>
    </citation>
    <scope>NUCLEOTIDE SEQUENCE [LARGE SCALE GENOMIC DNA]</scope>
    <source>
        <strain evidence="15">LSX21</strain>
        <tissue evidence="15">Leaf</tissue>
    </source>
</reference>
<dbReference type="GO" id="GO:0016705">
    <property type="term" value="F:oxidoreductase activity, acting on paired donors, with incorporation or reduction of molecular oxygen"/>
    <property type="evidence" value="ECO:0007669"/>
    <property type="project" value="InterPro"/>
</dbReference>
<dbReference type="AlphaFoldDB" id="A0AAN8UQ53"/>
<keyword evidence="7 14" id="KW-1133">Transmembrane helix</keyword>
<evidence type="ECO:0000256" key="4">
    <source>
        <dbReference type="ARBA" id="ARBA00022617"/>
    </source>
</evidence>
<proteinExistence type="inferred from homology"/>
<keyword evidence="11 14" id="KW-0472">Membrane</keyword>
<organism evidence="15 16">
    <name type="scientific">Dillenia turbinata</name>
    <dbReference type="NCBI Taxonomy" id="194707"/>
    <lineage>
        <taxon>Eukaryota</taxon>
        <taxon>Viridiplantae</taxon>
        <taxon>Streptophyta</taxon>
        <taxon>Embryophyta</taxon>
        <taxon>Tracheophyta</taxon>
        <taxon>Spermatophyta</taxon>
        <taxon>Magnoliopsida</taxon>
        <taxon>eudicotyledons</taxon>
        <taxon>Gunneridae</taxon>
        <taxon>Pentapetalae</taxon>
        <taxon>Dilleniales</taxon>
        <taxon>Dilleniaceae</taxon>
        <taxon>Dillenia</taxon>
    </lineage>
</organism>
<dbReference type="PROSITE" id="PS00086">
    <property type="entry name" value="CYTOCHROME_P450"/>
    <property type="match status" value="1"/>
</dbReference>
<dbReference type="Pfam" id="PF00067">
    <property type="entry name" value="p450"/>
    <property type="match status" value="1"/>
</dbReference>
<dbReference type="EMBL" id="JBAMMX010000022">
    <property type="protein sequence ID" value="KAK6918429.1"/>
    <property type="molecule type" value="Genomic_DNA"/>
</dbReference>
<feature type="binding site" description="axial binding residue" evidence="12">
    <location>
        <position position="423"/>
    </location>
    <ligand>
        <name>heme</name>
        <dbReference type="ChEBI" id="CHEBI:30413"/>
    </ligand>
    <ligandPart>
        <name>Fe</name>
        <dbReference type="ChEBI" id="CHEBI:18248"/>
    </ligandPart>
</feature>
<dbReference type="InterPro" id="IPR036396">
    <property type="entry name" value="Cyt_P450_sf"/>
</dbReference>
<dbReference type="Gene3D" id="1.10.630.10">
    <property type="entry name" value="Cytochrome P450"/>
    <property type="match status" value="1"/>
</dbReference>
<evidence type="ECO:0000256" key="14">
    <source>
        <dbReference type="SAM" id="Phobius"/>
    </source>
</evidence>
<dbReference type="PANTHER" id="PTHR24286:SF185">
    <property type="entry name" value="CYTOCHROME P450 87A3-LIKE"/>
    <property type="match status" value="1"/>
</dbReference>
<evidence type="ECO:0000256" key="1">
    <source>
        <dbReference type="ARBA" id="ARBA00001971"/>
    </source>
</evidence>
<feature type="transmembrane region" description="Helical" evidence="14">
    <location>
        <begin position="6"/>
        <end position="24"/>
    </location>
</feature>
<dbReference type="GO" id="GO:0016125">
    <property type="term" value="P:sterol metabolic process"/>
    <property type="evidence" value="ECO:0007669"/>
    <property type="project" value="TreeGrafter"/>
</dbReference>
<dbReference type="CDD" id="cd11043">
    <property type="entry name" value="CYP90-like"/>
    <property type="match status" value="1"/>
</dbReference>
<dbReference type="GO" id="GO:0016020">
    <property type="term" value="C:membrane"/>
    <property type="evidence" value="ECO:0007669"/>
    <property type="project" value="UniProtKB-SubCell"/>
</dbReference>
<protein>
    <submittedName>
        <fullName evidence="15">Cytochrome P450</fullName>
    </submittedName>
</protein>
<sequence>MLVGFGSFLVGVVLIWLSHWLYVWRNPKSNGKLPPGSMGFPIIGETIQYFAPYRFDDLPLFFRKRVARYGAVFRTNILGKQVVISTDSELNHYIFQQEGKLFEIWYPESFSKIIGQESFLKYHGILHKYLKNLVRNLVSPEKLKENMLREMNATTHKFLNQWTGQDSFDVKEGSADMIFEYFSLQLFGYDENKLKKNLRDNYKAFDAGLISFPLNIPGTAYHACLQGRKNVMKVIKERFEERKKTPRTSNHDFLDFMLEEIEREDTILNEAIAMEIVFILLFATYETTSTTITQATKFLTSHPSVLFELMREHEAILQNRGKEESELTWKEYKSMTFTHMFINETLRLANIVPSIFRRTVTDVELKGYTIPAGWLVAVSPPALHLDPSKYENPLEFNPWRWQGQELHSGSKNFMAFGGGVRLCVGADFAKLQVAVFLHHLVTKYSWRLVKGGGNSSETPFDVPQGVAHQNLRETTLVHLAHHSRSQLLEH</sequence>
<name>A0AAN8UQ53_9MAGN</name>
<evidence type="ECO:0000256" key="3">
    <source>
        <dbReference type="ARBA" id="ARBA00010617"/>
    </source>
</evidence>
<evidence type="ECO:0000256" key="2">
    <source>
        <dbReference type="ARBA" id="ARBA00004167"/>
    </source>
</evidence>
<dbReference type="FunFam" id="1.10.630.10:FF:000020">
    <property type="entry name" value="Cytochrome P450 family protein"/>
    <property type="match status" value="1"/>
</dbReference>
<evidence type="ECO:0000313" key="16">
    <source>
        <dbReference type="Proteomes" id="UP001370490"/>
    </source>
</evidence>
<dbReference type="PRINTS" id="PR00465">
    <property type="entry name" value="EP450IV"/>
</dbReference>
<keyword evidence="10 13" id="KW-0503">Monooxygenase</keyword>
<comment type="caution">
    <text evidence="15">The sequence shown here is derived from an EMBL/GenBank/DDBJ whole genome shotgun (WGS) entry which is preliminary data.</text>
</comment>
<evidence type="ECO:0000256" key="6">
    <source>
        <dbReference type="ARBA" id="ARBA00022723"/>
    </source>
</evidence>
<comment type="cofactor">
    <cofactor evidence="1 12">
        <name>heme</name>
        <dbReference type="ChEBI" id="CHEBI:30413"/>
    </cofactor>
</comment>
<dbReference type="GO" id="GO:0016132">
    <property type="term" value="P:brassinosteroid biosynthetic process"/>
    <property type="evidence" value="ECO:0007669"/>
    <property type="project" value="TreeGrafter"/>
</dbReference>
<gene>
    <name evidence="15" type="ORF">RJ641_016851</name>
</gene>
<evidence type="ECO:0000256" key="5">
    <source>
        <dbReference type="ARBA" id="ARBA00022692"/>
    </source>
</evidence>
<evidence type="ECO:0000256" key="8">
    <source>
        <dbReference type="ARBA" id="ARBA00023002"/>
    </source>
</evidence>
<dbReference type="PRINTS" id="PR00385">
    <property type="entry name" value="P450"/>
</dbReference>
<evidence type="ECO:0000256" key="11">
    <source>
        <dbReference type="ARBA" id="ARBA00023136"/>
    </source>
</evidence>
<dbReference type="InterPro" id="IPR017972">
    <property type="entry name" value="Cyt_P450_CS"/>
</dbReference>
<evidence type="ECO:0000256" key="10">
    <source>
        <dbReference type="ARBA" id="ARBA00023033"/>
    </source>
</evidence>
<evidence type="ECO:0000256" key="9">
    <source>
        <dbReference type="ARBA" id="ARBA00023004"/>
    </source>
</evidence>
<keyword evidence="9 12" id="KW-0408">Iron</keyword>
<keyword evidence="6 12" id="KW-0479">Metal-binding</keyword>
<evidence type="ECO:0000313" key="15">
    <source>
        <dbReference type="EMBL" id="KAK6918429.1"/>
    </source>
</evidence>
<dbReference type="GO" id="GO:0004497">
    <property type="term" value="F:monooxygenase activity"/>
    <property type="evidence" value="ECO:0007669"/>
    <property type="project" value="UniProtKB-KW"/>
</dbReference>
<keyword evidence="5 14" id="KW-0812">Transmembrane</keyword>
<evidence type="ECO:0000256" key="13">
    <source>
        <dbReference type="RuleBase" id="RU000461"/>
    </source>
</evidence>
<dbReference type="PANTHER" id="PTHR24286">
    <property type="entry name" value="CYTOCHROME P450 26"/>
    <property type="match status" value="1"/>
</dbReference>
<comment type="subcellular location">
    <subcellularLocation>
        <location evidence="2">Membrane</location>
        <topology evidence="2">Single-pass membrane protein</topology>
    </subcellularLocation>
</comment>
<evidence type="ECO:0000256" key="7">
    <source>
        <dbReference type="ARBA" id="ARBA00022989"/>
    </source>
</evidence>
<dbReference type="GO" id="GO:0020037">
    <property type="term" value="F:heme binding"/>
    <property type="evidence" value="ECO:0007669"/>
    <property type="project" value="InterPro"/>
</dbReference>
<accession>A0AAN8UQ53</accession>
<keyword evidence="8 13" id="KW-0560">Oxidoreductase</keyword>
<keyword evidence="16" id="KW-1185">Reference proteome</keyword>